<dbReference type="InterPro" id="IPR024775">
    <property type="entry name" value="DinB-like"/>
</dbReference>
<feature type="domain" description="DinB-like" evidence="1">
    <location>
        <begin position="44"/>
        <end position="173"/>
    </location>
</feature>
<proteinExistence type="predicted"/>
<accession>A0A3N0CPZ0</accession>
<dbReference type="AlphaFoldDB" id="A0A3N0CPZ0"/>
<dbReference type="SUPFAM" id="SSF109854">
    <property type="entry name" value="DinB/YfiT-like putative metalloenzymes"/>
    <property type="match status" value="1"/>
</dbReference>
<name>A0A3N0CPZ0_9ACTN</name>
<dbReference type="Gene3D" id="1.20.120.450">
    <property type="entry name" value="dinb family like domain"/>
    <property type="match status" value="1"/>
</dbReference>
<dbReference type="Pfam" id="PF12867">
    <property type="entry name" value="DinB_2"/>
    <property type="match status" value="1"/>
</dbReference>
<evidence type="ECO:0000313" key="2">
    <source>
        <dbReference type="EMBL" id="RNL65440.1"/>
    </source>
</evidence>
<reference evidence="2 3" key="1">
    <citation type="submission" date="2018-11" db="EMBL/GenBank/DDBJ databases">
        <authorList>
            <person name="Li F."/>
        </authorList>
    </citation>
    <scope>NUCLEOTIDE SEQUENCE [LARGE SCALE GENOMIC DNA]</scope>
    <source>
        <strain evidence="2 3">Gsoil 097</strain>
    </source>
</reference>
<evidence type="ECO:0000313" key="3">
    <source>
        <dbReference type="Proteomes" id="UP000267128"/>
    </source>
</evidence>
<sequence>MRQTAPVAIEPDTKDWTWVLERPCPECGFDPSAIDATTLPDLIRSNTRGWYGVLDGADAAVRPGPQTWSRLEYACHVRDVHRLFGERVGLMLDQDDPQFANWDQDVTAIEDRYDEQDPSVVAVELVEAAADVAAVYAGVASDAWQRTGRRSNGSLFTVETLGIYHLHDVVHHLYDIGGSPDSGPDAESAT</sequence>
<organism evidence="2 3">
    <name type="scientific">Nocardioides marmoriginsengisoli</name>
    <dbReference type="NCBI Taxonomy" id="661483"/>
    <lineage>
        <taxon>Bacteria</taxon>
        <taxon>Bacillati</taxon>
        <taxon>Actinomycetota</taxon>
        <taxon>Actinomycetes</taxon>
        <taxon>Propionibacteriales</taxon>
        <taxon>Nocardioidaceae</taxon>
        <taxon>Nocardioides</taxon>
    </lineage>
</organism>
<dbReference type="InterPro" id="IPR034660">
    <property type="entry name" value="DinB/YfiT-like"/>
</dbReference>
<dbReference type="OrthoDB" id="3376896at2"/>
<dbReference type="EMBL" id="RJSE01000003">
    <property type="protein sequence ID" value="RNL65440.1"/>
    <property type="molecule type" value="Genomic_DNA"/>
</dbReference>
<evidence type="ECO:0000259" key="1">
    <source>
        <dbReference type="Pfam" id="PF12867"/>
    </source>
</evidence>
<comment type="caution">
    <text evidence="2">The sequence shown here is derived from an EMBL/GenBank/DDBJ whole genome shotgun (WGS) entry which is preliminary data.</text>
</comment>
<protein>
    <submittedName>
        <fullName evidence="2">DinB family protein</fullName>
    </submittedName>
</protein>
<gene>
    <name evidence="2" type="ORF">EFK50_05670</name>
</gene>
<keyword evidence="3" id="KW-1185">Reference proteome</keyword>
<dbReference type="Proteomes" id="UP000267128">
    <property type="component" value="Unassembled WGS sequence"/>
</dbReference>